<evidence type="ECO:0000313" key="1">
    <source>
        <dbReference type="EMBL" id="MBA9073501.1"/>
    </source>
</evidence>
<dbReference type="Proteomes" id="UP000555003">
    <property type="component" value="Unassembled WGS sequence"/>
</dbReference>
<dbReference type="EMBL" id="JACJIS010000001">
    <property type="protein sequence ID" value="MBA9073501.1"/>
    <property type="molecule type" value="Genomic_DNA"/>
</dbReference>
<reference evidence="1 2" key="1">
    <citation type="submission" date="2020-08" db="EMBL/GenBank/DDBJ databases">
        <title>Genomic Encyclopedia of Type Strains, Phase IV (KMG-IV): sequencing the most valuable type-strain genomes for metagenomic binning, comparative biology and taxonomic classification.</title>
        <authorList>
            <person name="Goeker M."/>
        </authorList>
    </citation>
    <scope>NUCLEOTIDE SEQUENCE [LARGE SCALE GENOMIC DNA]</scope>
    <source>
        <strain evidence="1 2">DSM 100397</strain>
    </source>
</reference>
<dbReference type="RefSeq" id="WP_182493239.1">
    <property type="nucleotide sequence ID" value="NZ_JACJIS010000001.1"/>
</dbReference>
<name>A0ABR6DP79_9FLAO</name>
<proteinExistence type="predicted"/>
<accession>A0ABR6DP79</accession>
<gene>
    <name evidence="1" type="ORF">GGR22_001627</name>
</gene>
<evidence type="ECO:0000313" key="2">
    <source>
        <dbReference type="Proteomes" id="UP000555003"/>
    </source>
</evidence>
<comment type="caution">
    <text evidence="1">The sequence shown here is derived from an EMBL/GenBank/DDBJ whole genome shotgun (WGS) entry which is preliminary data.</text>
</comment>
<keyword evidence="2" id="KW-1185">Reference proteome</keyword>
<protein>
    <submittedName>
        <fullName evidence="1">Uncharacterized protein</fullName>
    </submittedName>
</protein>
<organism evidence="1 2">
    <name type="scientific">Flavobacterium gossypii</name>
    <dbReference type="NCBI Taxonomy" id="1646119"/>
    <lineage>
        <taxon>Bacteria</taxon>
        <taxon>Pseudomonadati</taxon>
        <taxon>Bacteroidota</taxon>
        <taxon>Flavobacteriia</taxon>
        <taxon>Flavobacteriales</taxon>
        <taxon>Flavobacteriaceae</taxon>
        <taxon>Flavobacterium</taxon>
    </lineage>
</organism>
<sequence length="136" mass="16146">MKQLDLPFKIGMQYENWQFELDTLDDRLGGYHNYKYVGKQLNSFLNFTTHKTELIFNGDILTAIIITIKHSDIYQLNSIIQILALDASKEIIIDENSRKFKIWRVIYYTTFKANRKEIIVIYGKSRFVQKHLPLLL</sequence>